<proteinExistence type="predicted"/>
<reference evidence="5 6" key="1">
    <citation type="submission" date="2023-04" db="EMBL/GenBank/DDBJ databases">
        <title>Clostridium tannerae sp. nov., isolated from the fecal material of an alpaca.</title>
        <authorList>
            <person name="Miller S."/>
            <person name="Hendry M."/>
            <person name="King J."/>
            <person name="Sankaranarayanan K."/>
            <person name="Lawson P.A."/>
        </authorList>
    </citation>
    <scope>NUCLEOTIDE SEQUENCE [LARGE SCALE GENOMIC DNA]</scope>
    <source>
        <strain evidence="5 6">A1-XYC3</strain>
    </source>
</reference>
<keyword evidence="3 5" id="KW-0269">Exonuclease</keyword>
<keyword evidence="2 5" id="KW-0378">Hydrolase</keyword>
<keyword evidence="6" id="KW-1185">Reference proteome</keyword>
<feature type="domain" description="Exonuclease" evidence="4">
    <location>
        <begin position="2"/>
        <end position="196"/>
    </location>
</feature>
<accession>A0ABU4JRD8</accession>
<protein>
    <submittedName>
        <fullName evidence="5">Exonuclease domain-containing protein</fullName>
        <ecNumber evidence="5">3.1.-.-</ecNumber>
    </submittedName>
</protein>
<dbReference type="SUPFAM" id="SSF53098">
    <property type="entry name" value="Ribonuclease H-like"/>
    <property type="match status" value="1"/>
</dbReference>
<dbReference type="PANTHER" id="PTHR23044:SF61">
    <property type="entry name" value="3'-5' EXORIBONUCLEASE 1-RELATED"/>
    <property type="match status" value="1"/>
</dbReference>
<keyword evidence="1" id="KW-0540">Nuclease</keyword>
<dbReference type="EMBL" id="JARUJP010000004">
    <property type="protein sequence ID" value="MDW8800513.1"/>
    <property type="molecule type" value="Genomic_DNA"/>
</dbReference>
<dbReference type="RefSeq" id="WP_318797007.1">
    <property type="nucleotide sequence ID" value="NZ_JARUJP010000004.1"/>
</dbReference>
<evidence type="ECO:0000313" key="6">
    <source>
        <dbReference type="Proteomes" id="UP001281656"/>
    </source>
</evidence>
<dbReference type="InterPro" id="IPR013520">
    <property type="entry name" value="Ribonucl_H"/>
</dbReference>
<dbReference type="InterPro" id="IPR051274">
    <property type="entry name" value="3-5_Exoribonuclease"/>
</dbReference>
<dbReference type="InterPro" id="IPR036397">
    <property type="entry name" value="RNaseH_sf"/>
</dbReference>
<organism evidence="5 6">
    <name type="scientific">Clostridium tanneri</name>
    <dbReference type="NCBI Taxonomy" id="3037988"/>
    <lineage>
        <taxon>Bacteria</taxon>
        <taxon>Bacillati</taxon>
        <taxon>Bacillota</taxon>
        <taxon>Clostridia</taxon>
        <taxon>Eubacteriales</taxon>
        <taxon>Clostridiaceae</taxon>
        <taxon>Clostridium</taxon>
    </lineage>
</organism>
<sequence length="301" mass="35369">MQYIIVDMEFNNLRDIEECYPNFYTEYGKILDKAEECPNEIIEIGAVKLDGQLRTLETLKLYIKPTIFPIINPKVKEITGIGEEDLKEGIPFLEAIDKLRSFIGEDSILCSWAKDDVVELIRNANYYKYGSIEWISSYLDIQEYCTKVLALNNSISLRRALDRFRVKVDENKLHDALNDSVYTAEVFRRCFNSRAVKNYIVEDINQMPAVVLRIDENFKLEEGKTEFRCPRCKREVNFEYPLRVLKWRFVGVGYCERCKSNIMQEIVIKKNLVGEEIYKNTNKILNDEEYRNITGRLEKIS</sequence>
<dbReference type="Gene3D" id="3.30.420.10">
    <property type="entry name" value="Ribonuclease H-like superfamily/Ribonuclease H"/>
    <property type="match status" value="1"/>
</dbReference>
<comment type="caution">
    <text evidence="5">The sequence shown here is derived from an EMBL/GenBank/DDBJ whole genome shotgun (WGS) entry which is preliminary data.</text>
</comment>
<dbReference type="GO" id="GO:0004527">
    <property type="term" value="F:exonuclease activity"/>
    <property type="evidence" value="ECO:0007669"/>
    <property type="project" value="UniProtKB-KW"/>
</dbReference>
<name>A0ABU4JRD8_9CLOT</name>
<dbReference type="PANTHER" id="PTHR23044">
    <property type="entry name" value="3'-5' EXONUCLEASE ERI1-RELATED"/>
    <property type="match status" value="1"/>
</dbReference>
<evidence type="ECO:0000313" key="5">
    <source>
        <dbReference type="EMBL" id="MDW8800513.1"/>
    </source>
</evidence>
<evidence type="ECO:0000256" key="3">
    <source>
        <dbReference type="ARBA" id="ARBA00022839"/>
    </source>
</evidence>
<dbReference type="EC" id="3.1.-.-" evidence="5"/>
<evidence type="ECO:0000256" key="2">
    <source>
        <dbReference type="ARBA" id="ARBA00022801"/>
    </source>
</evidence>
<evidence type="ECO:0000256" key="1">
    <source>
        <dbReference type="ARBA" id="ARBA00022722"/>
    </source>
</evidence>
<dbReference type="InterPro" id="IPR047201">
    <property type="entry name" value="ERI-1_3'hExo-like"/>
</dbReference>
<dbReference type="CDD" id="cd06133">
    <property type="entry name" value="ERI-1_3'hExo_like"/>
    <property type="match status" value="1"/>
</dbReference>
<dbReference type="Proteomes" id="UP001281656">
    <property type="component" value="Unassembled WGS sequence"/>
</dbReference>
<dbReference type="InterPro" id="IPR012337">
    <property type="entry name" value="RNaseH-like_sf"/>
</dbReference>
<gene>
    <name evidence="5" type="ORF">P8V03_05015</name>
</gene>
<dbReference type="SMART" id="SM00479">
    <property type="entry name" value="EXOIII"/>
    <property type="match status" value="1"/>
</dbReference>
<evidence type="ECO:0000259" key="4">
    <source>
        <dbReference type="SMART" id="SM00479"/>
    </source>
</evidence>
<dbReference type="Pfam" id="PF00929">
    <property type="entry name" value="RNase_T"/>
    <property type="match status" value="1"/>
</dbReference>